<keyword evidence="4" id="KW-0547">Nucleotide-binding</keyword>
<organism evidence="11">
    <name type="scientific">Noccaea caerulescens</name>
    <name type="common">Alpine penny-cress</name>
    <name type="synonym">Thlaspi caerulescens</name>
    <dbReference type="NCBI Taxonomy" id="107243"/>
    <lineage>
        <taxon>Eukaryota</taxon>
        <taxon>Viridiplantae</taxon>
        <taxon>Streptophyta</taxon>
        <taxon>Embryophyta</taxon>
        <taxon>Tracheophyta</taxon>
        <taxon>Spermatophyta</taxon>
        <taxon>Magnoliopsida</taxon>
        <taxon>eudicotyledons</taxon>
        <taxon>Gunneridae</taxon>
        <taxon>Pentapetalae</taxon>
        <taxon>rosids</taxon>
        <taxon>malvids</taxon>
        <taxon>Brassicales</taxon>
        <taxon>Brassicaceae</taxon>
        <taxon>Coluteocarpeae</taxon>
        <taxon>Noccaea</taxon>
    </lineage>
</organism>
<name>A0A1J3K7B1_NOCCA</name>
<dbReference type="AlphaFoldDB" id="A0A1J3K7B1"/>
<dbReference type="InterPro" id="IPR050905">
    <property type="entry name" value="Plant_NBS-LRR"/>
</dbReference>
<accession>A0A1J3K7B1</accession>
<dbReference type="EMBL" id="GEVM01005365">
    <property type="protein sequence ID" value="JAV00574.1"/>
    <property type="molecule type" value="Transcribed_RNA"/>
</dbReference>
<dbReference type="PANTHER" id="PTHR33463">
    <property type="entry name" value="NB-ARC DOMAIN-CONTAINING PROTEIN-RELATED"/>
    <property type="match status" value="1"/>
</dbReference>
<dbReference type="Gene3D" id="3.80.10.10">
    <property type="entry name" value="Ribonuclease Inhibitor"/>
    <property type="match status" value="1"/>
</dbReference>
<dbReference type="GO" id="GO:0006952">
    <property type="term" value="P:defense response"/>
    <property type="evidence" value="ECO:0007669"/>
    <property type="project" value="UniProtKB-KW"/>
</dbReference>
<dbReference type="InterPro" id="IPR027417">
    <property type="entry name" value="P-loop_NTPase"/>
</dbReference>
<dbReference type="Pfam" id="PF23559">
    <property type="entry name" value="WHD_DRP"/>
    <property type="match status" value="1"/>
</dbReference>
<evidence type="ECO:0000256" key="2">
    <source>
        <dbReference type="ARBA" id="ARBA00022614"/>
    </source>
</evidence>
<dbReference type="SUPFAM" id="SSF52540">
    <property type="entry name" value="P-loop containing nucleoside triphosphate hydrolases"/>
    <property type="match status" value="1"/>
</dbReference>
<feature type="domain" description="NB-ARC" evidence="8">
    <location>
        <begin position="165"/>
        <end position="329"/>
    </location>
</feature>
<dbReference type="FunFam" id="1.10.8.430:FF:000003">
    <property type="entry name" value="Probable disease resistance protein At5g66910"/>
    <property type="match status" value="1"/>
</dbReference>
<dbReference type="Gene3D" id="1.10.8.430">
    <property type="entry name" value="Helical domain of apoptotic protease-activating factors"/>
    <property type="match status" value="1"/>
</dbReference>
<dbReference type="GO" id="GO:0043531">
    <property type="term" value="F:ADP binding"/>
    <property type="evidence" value="ECO:0007669"/>
    <property type="project" value="InterPro"/>
</dbReference>
<evidence type="ECO:0000259" key="8">
    <source>
        <dbReference type="Pfam" id="PF00931"/>
    </source>
</evidence>
<proteinExistence type="inferred from homology"/>
<dbReference type="FunFam" id="1.10.10.10:FF:000322">
    <property type="entry name" value="Probable disease resistance protein At1g63360"/>
    <property type="match status" value="1"/>
</dbReference>
<dbReference type="InterPro" id="IPR057135">
    <property type="entry name" value="At4g27190-like_LRR"/>
</dbReference>
<dbReference type="SMART" id="SM00369">
    <property type="entry name" value="LRR_TYP"/>
    <property type="match status" value="3"/>
</dbReference>
<feature type="domain" description="Disease resistance protein At4g27190-like leucine-rich repeats" evidence="9">
    <location>
        <begin position="744"/>
        <end position="842"/>
    </location>
</feature>
<evidence type="ECO:0000256" key="3">
    <source>
        <dbReference type="ARBA" id="ARBA00022737"/>
    </source>
</evidence>
<reference evidence="11" key="1">
    <citation type="submission" date="2016-07" db="EMBL/GenBank/DDBJ databases">
        <title>De novo transcriptome assembly of four accessions of the metal hyperaccumulator plant Noccaea caerulescens.</title>
        <authorList>
            <person name="Blande D."/>
            <person name="Halimaa P."/>
            <person name="Tervahauta A.I."/>
            <person name="Aarts M.G."/>
            <person name="Karenlampi S.O."/>
        </authorList>
    </citation>
    <scope>NUCLEOTIDE SEQUENCE</scope>
</reference>
<dbReference type="Gene3D" id="1.10.10.10">
    <property type="entry name" value="Winged helix-like DNA-binding domain superfamily/Winged helix DNA-binding domain"/>
    <property type="match status" value="1"/>
</dbReference>
<evidence type="ECO:0000259" key="10">
    <source>
        <dbReference type="Pfam" id="PF23559"/>
    </source>
</evidence>
<dbReference type="InterPro" id="IPR003591">
    <property type="entry name" value="Leu-rich_rpt_typical-subtyp"/>
</dbReference>
<dbReference type="Gene3D" id="3.40.50.300">
    <property type="entry name" value="P-loop containing nucleotide triphosphate hydrolases"/>
    <property type="match status" value="1"/>
</dbReference>
<gene>
    <name evidence="11" type="ORF">MP_TR17817_c0_g1_i1_g.50986</name>
</gene>
<evidence type="ECO:0000256" key="6">
    <source>
        <dbReference type="ARBA" id="ARBA00022840"/>
    </source>
</evidence>
<evidence type="ECO:0000313" key="11">
    <source>
        <dbReference type="EMBL" id="JAV00574.1"/>
    </source>
</evidence>
<dbReference type="Pfam" id="PF00931">
    <property type="entry name" value="NB-ARC"/>
    <property type="match status" value="1"/>
</dbReference>
<dbReference type="InterPro" id="IPR036388">
    <property type="entry name" value="WH-like_DNA-bd_sf"/>
</dbReference>
<protein>
    <submittedName>
        <fullName evidence="11">Putative disease resistance protein</fullName>
    </submittedName>
</protein>
<dbReference type="SUPFAM" id="SSF52058">
    <property type="entry name" value="L domain-like"/>
    <property type="match status" value="1"/>
</dbReference>
<keyword evidence="5" id="KW-0611">Plant defense</keyword>
<evidence type="ECO:0000256" key="1">
    <source>
        <dbReference type="ARBA" id="ARBA00008894"/>
    </source>
</evidence>
<dbReference type="PANTHER" id="PTHR33463:SF220">
    <property type="entry name" value="NB-ARC DOMAIN-CONTAINING PROTEIN"/>
    <property type="match status" value="1"/>
</dbReference>
<evidence type="ECO:0000256" key="7">
    <source>
        <dbReference type="SAM" id="Coils"/>
    </source>
</evidence>
<dbReference type="InterPro" id="IPR001611">
    <property type="entry name" value="Leu-rich_rpt"/>
</dbReference>
<keyword evidence="2" id="KW-0433">Leucine-rich repeat</keyword>
<keyword evidence="6" id="KW-0067">ATP-binding</keyword>
<feature type="coiled-coil region" evidence="7">
    <location>
        <begin position="35"/>
        <end position="69"/>
    </location>
</feature>
<evidence type="ECO:0000256" key="5">
    <source>
        <dbReference type="ARBA" id="ARBA00022821"/>
    </source>
</evidence>
<dbReference type="Pfam" id="PF13855">
    <property type="entry name" value="LRR_8"/>
    <property type="match status" value="1"/>
</dbReference>
<dbReference type="InterPro" id="IPR032675">
    <property type="entry name" value="LRR_dom_sf"/>
</dbReference>
<comment type="similarity">
    <text evidence="1">Belongs to the disease resistance NB-LRR family.</text>
</comment>
<feature type="domain" description="Disease resistance protein winged helix" evidence="10">
    <location>
        <begin position="417"/>
        <end position="486"/>
    </location>
</feature>
<dbReference type="FunFam" id="3.40.50.300:FF:001091">
    <property type="entry name" value="Probable disease resistance protein At1g61300"/>
    <property type="match status" value="1"/>
</dbReference>
<keyword evidence="3" id="KW-0677">Repeat</keyword>
<dbReference type="InterPro" id="IPR002182">
    <property type="entry name" value="NB-ARC"/>
</dbReference>
<keyword evidence="7" id="KW-0175">Coiled coil</keyword>
<dbReference type="InterPro" id="IPR058922">
    <property type="entry name" value="WHD_DRP"/>
</dbReference>
<evidence type="ECO:0000259" key="9">
    <source>
        <dbReference type="Pfam" id="PF23247"/>
    </source>
</evidence>
<evidence type="ECO:0000256" key="4">
    <source>
        <dbReference type="ARBA" id="ARBA00022741"/>
    </source>
</evidence>
<dbReference type="GO" id="GO:0005524">
    <property type="term" value="F:ATP binding"/>
    <property type="evidence" value="ECO:0007669"/>
    <property type="project" value="UniProtKB-KW"/>
</dbReference>
<sequence>MGCTYSFLRVPLQIACDQTLFNLALSCIFSDGNYIHMMEANLEALQETMQLLKERRDDLLRRVSEEEDKGLQPLAQVRGWFSRVEGIESQVNDLLRDESIETQRLCLFGYCSKMCISSCNYGKEVLKKLEAVKELLSKGVFDVVAVKSLVPKVVKKRIQTPIGMESMVEKAWNSLIKDERRTLGLYGMGGVGKTTLLARINNKFENEFDVVIWVVVSKDLQNESIQNQILGRLRVDKEWKQDTEEEKASSIYNMLSRKKFVLLLDDIWSEVDLNKIGVPPPSGDNESKIVFTTRLKEVCKAMKADDEMKVDCLSPDDAWELFRNTVGEPTLNCHEDIPMLAREVAEKCCGLPLALNVIGKAMSCKEEVHEWRHDIKVLNTSSHKFPGMKEKILSILKFSYDGLGDEHVKACFLYCSLFPEDYEINKEELIEYWILEGFINGNIDEDGSNNHGHAIIGTLLRAHLLMDAAGIFTPRVKMHDVIREMALWIRPNFGKEEEILCVKSGVQLRCIPNDINWKVVKKISLMNNQIQEISFFPPECPNLSTLLLRGNELEVIPVEFFQFMKALVVLDLSRNRGLYGLPEEISTLISLQYLNLSRTSIRSLPVGFKKLISLNLEYTYELENIDGIATSFPILQVLRLFCSGVCIDATTVMEELHLLEQLKILTLTVKDALVLESIQGVERLASIVQFLGITDVSAEVVILNTVAMSGLQRLDIWNCNISEIKIDWESKEREELLSTTSPGFKHLSSVQIFGVNGPEDLTWLLYAQNLKNLIVAHSESIEEIINMEKGMSISNLHPHLSVPFGKLQRLALFYLSELKRICSNPSALPNLKFFDVDNCPKLPNDTIDFPRREQE</sequence>
<dbReference type="PRINTS" id="PR00364">
    <property type="entry name" value="DISEASERSIST"/>
</dbReference>
<dbReference type="InterPro" id="IPR042197">
    <property type="entry name" value="Apaf_helical"/>
</dbReference>
<dbReference type="Pfam" id="PF23247">
    <property type="entry name" value="LRR_RPS2"/>
    <property type="match status" value="1"/>
</dbReference>